<dbReference type="GO" id="GO:0016020">
    <property type="term" value="C:membrane"/>
    <property type="evidence" value="ECO:0007669"/>
    <property type="project" value="UniProtKB-SubCell"/>
</dbReference>
<keyword evidence="8" id="KW-1185">Reference proteome</keyword>
<protein>
    <recommendedName>
        <fullName evidence="6">TonB C-terminal domain-containing protein</fullName>
    </recommendedName>
</protein>
<dbReference type="InterPro" id="IPR006260">
    <property type="entry name" value="TonB/TolA_C"/>
</dbReference>
<dbReference type="SUPFAM" id="SSF74653">
    <property type="entry name" value="TolA/TonB C-terminal domain"/>
    <property type="match status" value="1"/>
</dbReference>
<evidence type="ECO:0000313" key="7">
    <source>
        <dbReference type="EMBL" id="GLQ30693.1"/>
    </source>
</evidence>
<evidence type="ECO:0000259" key="6">
    <source>
        <dbReference type="PROSITE" id="PS52015"/>
    </source>
</evidence>
<dbReference type="Proteomes" id="UP001161389">
    <property type="component" value="Unassembled WGS sequence"/>
</dbReference>
<reference evidence="7" key="1">
    <citation type="journal article" date="2014" name="Int. J. Syst. Evol. Microbiol.">
        <title>Complete genome sequence of Corynebacterium casei LMG S-19264T (=DSM 44701T), isolated from a smear-ripened cheese.</title>
        <authorList>
            <consortium name="US DOE Joint Genome Institute (JGI-PGF)"/>
            <person name="Walter F."/>
            <person name="Albersmeier A."/>
            <person name="Kalinowski J."/>
            <person name="Ruckert C."/>
        </authorList>
    </citation>
    <scope>NUCLEOTIDE SEQUENCE</scope>
    <source>
        <strain evidence="7">NBRC 110071</strain>
    </source>
</reference>
<reference evidence="7" key="2">
    <citation type="submission" date="2023-01" db="EMBL/GenBank/DDBJ databases">
        <title>Draft genome sequence of Litoribrevibacter albus strain NBRC 110071.</title>
        <authorList>
            <person name="Sun Q."/>
            <person name="Mori K."/>
        </authorList>
    </citation>
    <scope>NUCLEOTIDE SEQUENCE</scope>
    <source>
        <strain evidence="7">NBRC 110071</strain>
    </source>
</reference>
<dbReference type="AlphaFoldDB" id="A0AA37S9G1"/>
<dbReference type="NCBIfam" id="TIGR01352">
    <property type="entry name" value="tonB_Cterm"/>
    <property type="match status" value="1"/>
</dbReference>
<proteinExistence type="predicted"/>
<dbReference type="PROSITE" id="PS52015">
    <property type="entry name" value="TONB_CTD"/>
    <property type="match status" value="1"/>
</dbReference>
<feature type="domain" description="TonB C-terminal" evidence="6">
    <location>
        <begin position="206"/>
        <end position="297"/>
    </location>
</feature>
<keyword evidence="2" id="KW-0812">Transmembrane</keyword>
<feature type="region of interest" description="Disordered" evidence="5">
    <location>
        <begin position="45"/>
        <end position="202"/>
    </location>
</feature>
<dbReference type="GO" id="GO:0055085">
    <property type="term" value="P:transmembrane transport"/>
    <property type="evidence" value="ECO:0007669"/>
    <property type="project" value="InterPro"/>
</dbReference>
<name>A0AA37S9G1_9GAMM</name>
<accession>A0AA37S9G1</accession>
<dbReference type="Gene3D" id="3.30.1150.10">
    <property type="match status" value="1"/>
</dbReference>
<dbReference type="InterPro" id="IPR037682">
    <property type="entry name" value="TonB_C"/>
</dbReference>
<evidence type="ECO:0000313" key="8">
    <source>
        <dbReference type="Proteomes" id="UP001161389"/>
    </source>
</evidence>
<sequence>MRKSHLRLTLTLLLALIGHVVFLYPTPELIPIPLKEPTYSVEVQLTSEKASSNSREESEDDNKDQIETTASEESKKENDHLEEQSVAEHQEQAGSENAELKEESSQAEVKVVAPKPAETKADSKTTHHLNTPTKQLNESPPKRVEGVQTSDVEKSPKPTKTNKEVTVSDIASSKEKEASEANKASNQKSVKSEEAIQQPELTATEQYETQIYAWILNGPSASIYAPTEGIRNPPTIEFTWWRNGTIILAKVKKSSGDPATDLAAKRSVLSASPLPKIPDHITGKEYTLEITFAQSEK</sequence>
<comment type="caution">
    <text evidence="7">The sequence shown here is derived from an EMBL/GenBank/DDBJ whole genome shotgun (WGS) entry which is preliminary data.</text>
</comment>
<organism evidence="7 8">
    <name type="scientific">Litoribrevibacter albus</name>
    <dbReference type="NCBI Taxonomy" id="1473156"/>
    <lineage>
        <taxon>Bacteria</taxon>
        <taxon>Pseudomonadati</taxon>
        <taxon>Pseudomonadota</taxon>
        <taxon>Gammaproteobacteria</taxon>
        <taxon>Oceanospirillales</taxon>
        <taxon>Oceanospirillaceae</taxon>
        <taxon>Litoribrevibacter</taxon>
    </lineage>
</organism>
<evidence type="ECO:0000256" key="3">
    <source>
        <dbReference type="ARBA" id="ARBA00022989"/>
    </source>
</evidence>
<comment type="subcellular location">
    <subcellularLocation>
        <location evidence="1">Membrane</location>
        <topology evidence="1">Single-pass membrane protein</topology>
    </subcellularLocation>
</comment>
<keyword evidence="4" id="KW-0472">Membrane</keyword>
<evidence type="ECO:0000256" key="1">
    <source>
        <dbReference type="ARBA" id="ARBA00004167"/>
    </source>
</evidence>
<keyword evidence="3" id="KW-1133">Transmembrane helix</keyword>
<dbReference type="EMBL" id="BSNM01000008">
    <property type="protein sequence ID" value="GLQ30693.1"/>
    <property type="molecule type" value="Genomic_DNA"/>
</dbReference>
<evidence type="ECO:0000256" key="2">
    <source>
        <dbReference type="ARBA" id="ARBA00022692"/>
    </source>
</evidence>
<gene>
    <name evidence="7" type="ORF">GCM10007876_11720</name>
</gene>
<dbReference type="RefSeq" id="WP_284379913.1">
    <property type="nucleotide sequence ID" value="NZ_BSNM01000008.1"/>
</dbReference>
<dbReference type="Pfam" id="PF13103">
    <property type="entry name" value="TonB_2"/>
    <property type="match status" value="1"/>
</dbReference>
<feature type="compositionally biased region" description="Basic and acidic residues" evidence="5">
    <location>
        <begin position="72"/>
        <end position="91"/>
    </location>
</feature>
<feature type="compositionally biased region" description="Basic and acidic residues" evidence="5">
    <location>
        <begin position="140"/>
        <end position="156"/>
    </location>
</feature>
<feature type="compositionally biased region" description="Polar residues" evidence="5">
    <location>
        <begin position="128"/>
        <end position="138"/>
    </location>
</feature>
<evidence type="ECO:0000256" key="4">
    <source>
        <dbReference type="ARBA" id="ARBA00023136"/>
    </source>
</evidence>
<evidence type="ECO:0000256" key="5">
    <source>
        <dbReference type="SAM" id="MobiDB-lite"/>
    </source>
</evidence>